<dbReference type="PANTHER" id="PTHR37576">
    <property type="entry name" value="DEFECT AT LOW TEMPERATURE PROTEIN 1"/>
    <property type="match status" value="1"/>
</dbReference>
<protein>
    <submittedName>
        <fullName evidence="2">Uncharacterized protein</fullName>
    </submittedName>
</protein>
<reference evidence="2" key="2">
    <citation type="submission" date="2023-05" db="EMBL/GenBank/DDBJ databases">
        <authorList>
            <consortium name="Lawrence Berkeley National Laboratory"/>
            <person name="Steindorff A."/>
            <person name="Hensen N."/>
            <person name="Bonometti L."/>
            <person name="Westerberg I."/>
            <person name="Brannstrom I.O."/>
            <person name="Guillou S."/>
            <person name="Cros-Aarteil S."/>
            <person name="Calhoun S."/>
            <person name="Haridas S."/>
            <person name="Kuo A."/>
            <person name="Mondo S."/>
            <person name="Pangilinan J."/>
            <person name="Riley R."/>
            <person name="Labutti K."/>
            <person name="Andreopoulos B."/>
            <person name="Lipzen A."/>
            <person name="Chen C."/>
            <person name="Yanf M."/>
            <person name="Daum C."/>
            <person name="Ng V."/>
            <person name="Clum A."/>
            <person name="Ohm R."/>
            <person name="Martin F."/>
            <person name="Silar P."/>
            <person name="Natvig D."/>
            <person name="Lalanne C."/>
            <person name="Gautier V."/>
            <person name="Ament-Velasquez S.L."/>
            <person name="Kruys A."/>
            <person name="Hutchinson M.I."/>
            <person name="Powell A.J."/>
            <person name="Barry K."/>
            <person name="Miller A.N."/>
            <person name="Grigoriev I.V."/>
            <person name="Debuchy R."/>
            <person name="Gladieux P."/>
            <person name="Thoren M.H."/>
            <person name="Johannesson H."/>
        </authorList>
    </citation>
    <scope>NUCLEOTIDE SEQUENCE</scope>
    <source>
        <strain evidence="2">CBS 990.96</strain>
    </source>
</reference>
<evidence type="ECO:0000313" key="3">
    <source>
        <dbReference type="Proteomes" id="UP001301958"/>
    </source>
</evidence>
<keyword evidence="3" id="KW-1185">Reference proteome</keyword>
<name>A0AAN7BYI6_9PEZI</name>
<keyword evidence="1" id="KW-0472">Membrane</keyword>
<feature type="transmembrane region" description="Helical" evidence="1">
    <location>
        <begin position="50"/>
        <end position="78"/>
    </location>
</feature>
<dbReference type="Proteomes" id="UP001301958">
    <property type="component" value="Unassembled WGS sequence"/>
</dbReference>
<sequence>MGATSTSLLAWTPWVDVFTLIAIVLCATASAIVVSVSHDKEVDTWKIKPAVWLAIFSAMSNIAFSSALATGIAVRFWLKASEGTTLSQLHYIWDHGRGLGFLPAVKAGSEARRVTLISVIAYLLQFSGGPLLQRSINQRTEPKVMQVPMYFDIANRIPDGWFGSWTARGTVFQHRRSIALTSQWFRNDTIPVPNTEGYSCPGGSCSGLVRGAGLAYNCSTSNSTFDMSSRNLNATPTVFYIQAKMFQTSPSLNLTTSWISGLEGDCQATITTTMCNITAAVVEYPITIANSTAVLRLNDLKSMNIISANDNTTSASFATGDKPIEPGVRPEGSGVGPMAGLMDFVTDWVQSNSTARWTTTVSRWLYSGPGPGPLGDVFFKAEPWDSTTNHSLTTCGLIWDDPTDYVISSMHEYMFRVAHRVGEGLERQSFVAERSGNVMVFKTDKRFLGTAMGVAFTALLLVSSLSWGWWRLGRTVGLSPLETGLKLFGGGDRGLNQGLGSDATIDKILEGLKDVEVKVPAGGSSEPGEKVAGKSVSRVQVQEVMTPGGHQMMGSNGEGMHGYGVGAGAQGHAYGYGYEGGSPGMVRVDTDMSYGIRVGDLSARTTAQGSMNSQEGLRI</sequence>
<organism evidence="2 3">
    <name type="scientific">Podospora fimiseda</name>
    <dbReference type="NCBI Taxonomy" id="252190"/>
    <lineage>
        <taxon>Eukaryota</taxon>
        <taxon>Fungi</taxon>
        <taxon>Dikarya</taxon>
        <taxon>Ascomycota</taxon>
        <taxon>Pezizomycotina</taxon>
        <taxon>Sordariomycetes</taxon>
        <taxon>Sordariomycetidae</taxon>
        <taxon>Sordariales</taxon>
        <taxon>Podosporaceae</taxon>
        <taxon>Podospora</taxon>
    </lineage>
</organism>
<keyword evidence="1" id="KW-0812">Transmembrane</keyword>
<comment type="caution">
    <text evidence="2">The sequence shown here is derived from an EMBL/GenBank/DDBJ whole genome shotgun (WGS) entry which is preliminary data.</text>
</comment>
<accession>A0AAN7BYI6</accession>
<reference evidence="2" key="1">
    <citation type="journal article" date="2023" name="Mol. Phylogenet. Evol.">
        <title>Genome-scale phylogeny and comparative genomics of the fungal order Sordariales.</title>
        <authorList>
            <person name="Hensen N."/>
            <person name="Bonometti L."/>
            <person name="Westerberg I."/>
            <person name="Brannstrom I.O."/>
            <person name="Guillou S."/>
            <person name="Cros-Aarteil S."/>
            <person name="Calhoun S."/>
            <person name="Haridas S."/>
            <person name="Kuo A."/>
            <person name="Mondo S."/>
            <person name="Pangilinan J."/>
            <person name="Riley R."/>
            <person name="LaButti K."/>
            <person name="Andreopoulos B."/>
            <person name="Lipzen A."/>
            <person name="Chen C."/>
            <person name="Yan M."/>
            <person name="Daum C."/>
            <person name="Ng V."/>
            <person name="Clum A."/>
            <person name="Steindorff A."/>
            <person name="Ohm R.A."/>
            <person name="Martin F."/>
            <person name="Silar P."/>
            <person name="Natvig D.O."/>
            <person name="Lalanne C."/>
            <person name="Gautier V."/>
            <person name="Ament-Velasquez S.L."/>
            <person name="Kruys A."/>
            <person name="Hutchinson M.I."/>
            <person name="Powell A.J."/>
            <person name="Barry K."/>
            <person name="Miller A.N."/>
            <person name="Grigoriev I.V."/>
            <person name="Debuchy R."/>
            <person name="Gladieux P."/>
            <person name="Hiltunen Thoren M."/>
            <person name="Johannesson H."/>
        </authorList>
    </citation>
    <scope>NUCLEOTIDE SEQUENCE</scope>
    <source>
        <strain evidence="2">CBS 990.96</strain>
    </source>
</reference>
<dbReference type="InterPro" id="IPR021514">
    <property type="entry name" value="DUF3176"/>
</dbReference>
<dbReference type="PANTHER" id="PTHR37576:SF2">
    <property type="entry name" value="DEFECT AT LOW TEMPERATURE PROTEIN 1"/>
    <property type="match status" value="1"/>
</dbReference>
<evidence type="ECO:0000256" key="1">
    <source>
        <dbReference type="SAM" id="Phobius"/>
    </source>
</evidence>
<gene>
    <name evidence="2" type="ORF">QBC38DRAFT_450764</name>
</gene>
<feature type="transmembrane region" description="Helical" evidence="1">
    <location>
        <begin position="447"/>
        <end position="470"/>
    </location>
</feature>
<evidence type="ECO:0000313" key="2">
    <source>
        <dbReference type="EMBL" id="KAK4231910.1"/>
    </source>
</evidence>
<dbReference type="Pfam" id="PF11374">
    <property type="entry name" value="DUF3176"/>
    <property type="match status" value="1"/>
</dbReference>
<keyword evidence="1" id="KW-1133">Transmembrane helix</keyword>
<proteinExistence type="predicted"/>
<dbReference type="AlphaFoldDB" id="A0AAN7BYI6"/>
<feature type="transmembrane region" description="Helical" evidence="1">
    <location>
        <begin position="17"/>
        <end position="38"/>
    </location>
</feature>
<dbReference type="EMBL" id="MU865290">
    <property type="protein sequence ID" value="KAK4231910.1"/>
    <property type="molecule type" value="Genomic_DNA"/>
</dbReference>